<sequence>TQVLPHEAIKEVEKDLENEEKPDLLRDALKKYISRPETTVIRDRS</sequence>
<reference evidence="1" key="1">
    <citation type="journal article" date="2015" name="Nature">
        <title>Complex archaea that bridge the gap between prokaryotes and eukaryotes.</title>
        <authorList>
            <person name="Spang A."/>
            <person name="Saw J.H."/>
            <person name="Jorgensen S.L."/>
            <person name="Zaremba-Niedzwiedzka K."/>
            <person name="Martijn J."/>
            <person name="Lind A.E."/>
            <person name="van Eijk R."/>
            <person name="Schleper C."/>
            <person name="Guy L."/>
            <person name="Ettema T.J."/>
        </authorList>
    </citation>
    <scope>NUCLEOTIDE SEQUENCE</scope>
</reference>
<accession>A0A0F9JW08</accession>
<comment type="caution">
    <text evidence="1">The sequence shown here is derived from an EMBL/GenBank/DDBJ whole genome shotgun (WGS) entry which is preliminary data.</text>
</comment>
<evidence type="ECO:0000313" key="1">
    <source>
        <dbReference type="EMBL" id="KKM14058.1"/>
    </source>
</evidence>
<dbReference type="AlphaFoldDB" id="A0A0F9JW08"/>
<organism evidence="1">
    <name type="scientific">marine sediment metagenome</name>
    <dbReference type="NCBI Taxonomy" id="412755"/>
    <lineage>
        <taxon>unclassified sequences</taxon>
        <taxon>metagenomes</taxon>
        <taxon>ecological metagenomes</taxon>
    </lineage>
</organism>
<dbReference type="EMBL" id="LAZR01015236">
    <property type="protein sequence ID" value="KKM14058.1"/>
    <property type="molecule type" value="Genomic_DNA"/>
</dbReference>
<gene>
    <name evidence="1" type="ORF">LCGC14_1710010</name>
</gene>
<feature type="non-terminal residue" evidence="1">
    <location>
        <position position="1"/>
    </location>
</feature>
<name>A0A0F9JW08_9ZZZZ</name>
<proteinExistence type="predicted"/>
<protein>
    <submittedName>
        <fullName evidence="1">Uncharacterized protein</fullName>
    </submittedName>
</protein>